<dbReference type="EMBL" id="BHVY01000008">
    <property type="protein sequence ID" value="GIJ91396.1"/>
    <property type="molecule type" value="Genomic_DNA"/>
</dbReference>
<dbReference type="PANTHER" id="PTHR34414">
    <property type="entry name" value="HET DOMAIN-CONTAINING PROTEIN-RELATED"/>
    <property type="match status" value="1"/>
</dbReference>
<keyword evidence="1" id="KW-0812">Transmembrane</keyword>
<proteinExistence type="predicted"/>
<comment type="caution">
    <text evidence="2">The sequence shown here is derived from an EMBL/GenBank/DDBJ whole genome shotgun (WGS) entry which is preliminary data.</text>
</comment>
<dbReference type="AlphaFoldDB" id="A0A9P3BHJ4"/>
<keyword evidence="1" id="KW-1133">Transmembrane helix</keyword>
<dbReference type="GeneID" id="67008971"/>
<dbReference type="Proteomes" id="UP001043456">
    <property type="component" value="Unassembled WGS sequence"/>
</dbReference>
<evidence type="ECO:0000256" key="1">
    <source>
        <dbReference type="SAM" id="Phobius"/>
    </source>
</evidence>
<feature type="transmembrane region" description="Helical" evidence="1">
    <location>
        <begin position="307"/>
        <end position="340"/>
    </location>
</feature>
<evidence type="ECO:0000313" key="3">
    <source>
        <dbReference type="Proteomes" id="UP001043456"/>
    </source>
</evidence>
<evidence type="ECO:0000313" key="2">
    <source>
        <dbReference type="EMBL" id="GIJ91396.1"/>
    </source>
</evidence>
<accession>A0A9P3BHJ4</accession>
<gene>
    <name evidence="2" type="ORF">Asppvi_010361</name>
</gene>
<feature type="transmembrane region" description="Helical" evidence="1">
    <location>
        <begin position="268"/>
        <end position="287"/>
    </location>
</feature>
<name>A0A9P3BHJ4_9EURO</name>
<keyword evidence="3" id="KW-1185">Reference proteome</keyword>
<organism evidence="2 3">
    <name type="scientific">Aspergillus pseudoviridinutans</name>
    <dbReference type="NCBI Taxonomy" id="1517512"/>
    <lineage>
        <taxon>Eukaryota</taxon>
        <taxon>Fungi</taxon>
        <taxon>Dikarya</taxon>
        <taxon>Ascomycota</taxon>
        <taxon>Pezizomycotina</taxon>
        <taxon>Eurotiomycetes</taxon>
        <taxon>Eurotiomycetidae</taxon>
        <taxon>Eurotiales</taxon>
        <taxon>Aspergillaceae</taxon>
        <taxon>Aspergillus</taxon>
        <taxon>Aspergillus subgen. Fumigati</taxon>
    </lineage>
</organism>
<protein>
    <submittedName>
        <fullName evidence="2">Uncharacterized protein</fullName>
    </submittedName>
</protein>
<dbReference type="PANTHER" id="PTHR34414:SF1">
    <property type="entry name" value="SUBTILISIN-LIKE SERINE PROTEASE"/>
    <property type="match status" value="1"/>
</dbReference>
<sequence>MEQQQQHEQPPDSPPFSVRLLNANDDNGCASQPGTKELLSAFPASYRTEADHLVSPSNNVVGCVEKELDLQRLVKVVDWLWIVGRPMPPRPLHHQLLLGREIFITERMDMHLVWTRNRIFLKPIPRFLLEPSFWTTYLSHSKDCECLHSGEHAHSPGSAQQCTRQKLWRSALGFLFSYAALVTHESDFYIAKDKHLLPPDEEFSWQGWRTLVEQLRTDSIYHRINPRFIYGELRLSRLNKIYRLSQRPFLRSYMSHWHQYGTFFQENFQWLASGIVYIAIILSPMQVGLATKALSGNDEFHSASYGFAVFSILGPLAATGFITLVFCYMFVNNLIVAIAYKERRFHEIRVSSGGHEVPSEVFPAMGPRDSKS</sequence>
<dbReference type="RefSeq" id="XP_043162142.1">
    <property type="nucleotide sequence ID" value="XM_043306207.1"/>
</dbReference>
<keyword evidence="1" id="KW-0472">Membrane</keyword>
<dbReference type="InterPro" id="IPR046536">
    <property type="entry name" value="DUF6601"/>
</dbReference>
<dbReference type="OrthoDB" id="5086500at2759"/>
<reference evidence="2 3" key="1">
    <citation type="submission" date="2018-10" db="EMBL/GenBank/DDBJ databases">
        <title>Pan-genome distribution and transcriptional activeness of fungal secondary metabolism genes in Aspergillus section Fumigati.</title>
        <authorList>
            <person name="Takahashi H."/>
            <person name="Umemura M."/>
            <person name="Ninomiya A."/>
            <person name="Kusuya Y."/>
            <person name="Urayama S."/>
            <person name="Shimizu M."/>
            <person name="Watanabe A."/>
            <person name="Kamei K."/>
            <person name="Yaguchi T."/>
            <person name="Hagiwara D."/>
        </authorList>
    </citation>
    <scope>NUCLEOTIDE SEQUENCE [LARGE SCALE GENOMIC DNA]</scope>
    <source>
        <strain evidence="2 3">IFM 55266</strain>
    </source>
</reference>
<dbReference type="Pfam" id="PF20246">
    <property type="entry name" value="DUF6601"/>
    <property type="match status" value="1"/>
</dbReference>